<dbReference type="OrthoDB" id="5500270at2"/>
<dbReference type="SUPFAM" id="SSF47240">
    <property type="entry name" value="Ferritin-like"/>
    <property type="match status" value="1"/>
</dbReference>
<evidence type="ECO:0000313" key="2">
    <source>
        <dbReference type="Proteomes" id="UP000249524"/>
    </source>
</evidence>
<evidence type="ECO:0000313" key="1">
    <source>
        <dbReference type="EMBL" id="RAK63390.1"/>
    </source>
</evidence>
<dbReference type="Gene3D" id="1.10.620.20">
    <property type="entry name" value="Ribonucleotide Reductase, subunit A"/>
    <property type="match status" value="1"/>
</dbReference>
<accession>A0A328B7J2</accession>
<sequence>MAADGNITKDIIYDAVAPDDFEAMLELDRYNARSTAFDKIISATHDHFWDPLDTKYIDFSEPFDMENEMILPEDMVVSLQTKYVSDALKDPKDRIRFVNGFALRSFSSILHGEQGALNLSASLCHVLKDQGAQEYAANQTREEARHVTAFAKYIKARWGRPVECGPTLKALLVDIIGSPEVYKKIVGMQMLVEGLAMGAFATFFKVSNDPLARKLMQLVMTDEAFHHKFGKIWADRTIPHLTESEHEIIELWAAQCFQTLLFNLVGPTQQRSLYEEFGLDPDRVIAELAEIVTDETRREGMKEQANIFRVLVKTLLNAGIITDRTRGFYAMYVDMDELKSEGDRMVGDDIAEEGIKYLQEINFKGGAKQVLIAAE</sequence>
<protein>
    <submittedName>
        <fullName evidence="1">Ferritin-like domain-containing protein</fullName>
    </submittedName>
</protein>
<dbReference type="GO" id="GO:0016491">
    <property type="term" value="F:oxidoreductase activity"/>
    <property type="evidence" value="ECO:0007669"/>
    <property type="project" value="InterPro"/>
</dbReference>
<proteinExistence type="predicted"/>
<reference evidence="1 2" key="1">
    <citation type="submission" date="2018-05" db="EMBL/GenBank/DDBJ databases">
        <authorList>
            <person name="Lanie J.A."/>
            <person name="Ng W.-L."/>
            <person name="Kazmierczak K.M."/>
            <person name="Andrzejewski T.M."/>
            <person name="Davidsen T.M."/>
            <person name="Wayne K.J."/>
            <person name="Tettelin H."/>
            <person name="Glass J.I."/>
            <person name="Rusch D."/>
            <person name="Podicherti R."/>
            <person name="Tsui H.-C.T."/>
            <person name="Winkler M.E."/>
        </authorList>
    </citation>
    <scope>NUCLEOTIDE SEQUENCE [LARGE SCALE GENOMIC DNA]</scope>
    <source>
        <strain evidence="1 2">BUT-10</strain>
    </source>
</reference>
<comment type="caution">
    <text evidence="1">The sequence shown here is derived from an EMBL/GenBank/DDBJ whole genome shotgun (WGS) entry which is preliminary data.</text>
</comment>
<gene>
    <name evidence="1" type="ORF">DJ019_16845</name>
</gene>
<dbReference type="InterPro" id="IPR012348">
    <property type="entry name" value="RNR-like"/>
</dbReference>
<dbReference type="CDD" id="cd00657">
    <property type="entry name" value="Ferritin_like"/>
    <property type="match status" value="1"/>
</dbReference>
<dbReference type="Proteomes" id="UP000249524">
    <property type="component" value="Unassembled WGS sequence"/>
</dbReference>
<dbReference type="AlphaFoldDB" id="A0A328B7J2"/>
<dbReference type="EMBL" id="QFYS01000008">
    <property type="protein sequence ID" value="RAK63390.1"/>
    <property type="molecule type" value="Genomic_DNA"/>
</dbReference>
<dbReference type="InterPro" id="IPR009078">
    <property type="entry name" value="Ferritin-like_SF"/>
</dbReference>
<keyword evidence="2" id="KW-1185">Reference proteome</keyword>
<dbReference type="RefSeq" id="WP_111277230.1">
    <property type="nucleotide sequence ID" value="NZ_QFYS01000008.1"/>
</dbReference>
<organism evidence="1 2">
    <name type="scientific">Phenylobacterium kunshanense</name>
    <dbReference type="NCBI Taxonomy" id="1445034"/>
    <lineage>
        <taxon>Bacteria</taxon>
        <taxon>Pseudomonadati</taxon>
        <taxon>Pseudomonadota</taxon>
        <taxon>Alphaproteobacteria</taxon>
        <taxon>Caulobacterales</taxon>
        <taxon>Caulobacteraceae</taxon>
        <taxon>Phenylobacterium</taxon>
    </lineage>
</organism>
<name>A0A328B7J2_9CAUL</name>